<feature type="non-terminal residue" evidence="2">
    <location>
        <position position="1"/>
    </location>
</feature>
<sequence length="126" mass="14402">KGPWRWFDETKVTLLHVIHYSGITWSRPHKLVCLAQCAGASVCYRQQPETQRSWRCFIPILEDPVNARGPLSSRRRKLGQTGTGSKKLPVAEGGINEKKLPPSFHIGRRPHWLPLDIWEEQGTLPL</sequence>
<feature type="non-terminal residue" evidence="2">
    <location>
        <position position="126"/>
    </location>
</feature>
<organism evidence="2">
    <name type="scientific">Salvinia minima</name>
    <dbReference type="NCBI Taxonomy" id="301149"/>
    <lineage>
        <taxon>Eukaryota</taxon>
        <taxon>Viridiplantae</taxon>
        <taxon>Streptophyta</taxon>
        <taxon>Embryophyta</taxon>
        <taxon>Tracheophyta</taxon>
        <taxon>Polypodiopsida</taxon>
        <taxon>Polypodiidae</taxon>
        <taxon>Salviniales</taxon>
        <taxon>Salviniaceae</taxon>
        <taxon>Salvinia</taxon>
    </lineage>
</organism>
<gene>
    <name evidence="2" type="primary">PCS</name>
</gene>
<reference evidence="2" key="1">
    <citation type="submission" date="2007-07" db="EMBL/GenBank/DDBJ databases">
        <authorList>
            <person name="Estrella-Gomez N.E."/>
            <person name="Gonzalez-Mendoza D."/>
            <person name="Zapata-Perez O."/>
            <person name="Santamaria J.M."/>
        </authorList>
    </citation>
    <scope>NUCLEOTIDE SEQUENCE</scope>
</reference>
<name>A7UDR6_9MONI</name>
<reference evidence="2" key="2">
    <citation type="journal article" date="2009" name="Aquat. Toxicol.">
        <title>The Pb-hyperaccumulator aquatic fern Salvinia minima Baker, responds to Pb(2+) by increasing phytochelatins via changes in SmPCS expression and in phytochelatin synthase activity.</title>
        <authorList>
            <person name="Estrella-Gomez N."/>
            <person name="Mendoza-Cozatl D."/>
            <person name="Moreno-Sanchez R."/>
            <person name="Gonzalez-Mendoza D."/>
            <person name="Zapata-Perez O."/>
            <person name="Martinez-Hernandez A."/>
            <person name="Santamaria J.M."/>
        </authorList>
    </citation>
    <scope>NUCLEOTIDE SEQUENCE</scope>
</reference>
<dbReference type="EMBL" id="EU048205">
    <property type="protein sequence ID" value="ABU62752.1"/>
    <property type="molecule type" value="mRNA"/>
</dbReference>
<accession>A7UDR6</accession>
<dbReference type="AlphaFoldDB" id="A7UDR6"/>
<evidence type="ECO:0000313" key="2">
    <source>
        <dbReference type="EMBL" id="ABU62752.1"/>
    </source>
</evidence>
<proteinExistence type="evidence at transcript level"/>
<protein>
    <submittedName>
        <fullName evidence="2">Phytochelatin synthase</fullName>
    </submittedName>
</protein>
<evidence type="ECO:0000256" key="1">
    <source>
        <dbReference type="SAM" id="MobiDB-lite"/>
    </source>
</evidence>
<feature type="region of interest" description="Disordered" evidence="1">
    <location>
        <begin position="68"/>
        <end position="96"/>
    </location>
</feature>